<protein>
    <recommendedName>
        <fullName evidence="1">DUF8106 domain-containing protein</fullName>
    </recommendedName>
</protein>
<feature type="non-terminal residue" evidence="2">
    <location>
        <position position="55"/>
    </location>
</feature>
<dbReference type="STRING" id="1227498.C492_16001"/>
<dbReference type="Pfam" id="PF26408">
    <property type="entry name" value="DUF8106"/>
    <property type="match status" value="1"/>
</dbReference>
<evidence type="ECO:0000259" key="1">
    <source>
        <dbReference type="Pfam" id="PF26408"/>
    </source>
</evidence>
<gene>
    <name evidence="2" type="ORF">C492_16001</name>
</gene>
<dbReference type="AlphaFoldDB" id="L9X039"/>
<reference evidence="2 3" key="1">
    <citation type="journal article" date="2014" name="PLoS Genet.">
        <title>Phylogenetically driven sequencing of extremely halophilic archaea reveals strategies for static and dynamic osmo-response.</title>
        <authorList>
            <person name="Becker E.A."/>
            <person name="Seitzer P.M."/>
            <person name="Tritt A."/>
            <person name="Larsen D."/>
            <person name="Krusor M."/>
            <person name="Yao A.I."/>
            <person name="Wu D."/>
            <person name="Madern D."/>
            <person name="Eisen J.A."/>
            <person name="Darling A.E."/>
            <person name="Facciotti M.T."/>
        </authorList>
    </citation>
    <scope>NUCLEOTIDE SEQUENCE [LARGE SCALE GENOMIC DNA]</scope>
    <source>
        <strain evidence="2 3">DSM 18795</strain>
    </source>
</reference>
<dbReference type="Proteomes" id="UP000011531">
    <property type="component" value="Unassembled WGS sequence"/>
</dbReference>
<accession>L9X039</accession>
<evidence type="ECO:0000313" key="2">
    <source>
        <dbReference type="EMBL" id="ELY55070.1"/>
    </source>
</evidence>
<evidence type="ECO:0000313" key="3">
    <source>
        <dbReference type="Proteomes" id="UP000011531"/>
    </source>
</evidence>
<dbReference type="InterPro" id="IPR058419">
    <property type="entry name" value="DUF8106"/>
</dbReference>
<organism evidence="2 3">
    <name type="scientific">Natronococcus jeotgali DSM 18795</name>
    <dbReference type="NCBI Taxonomy" id="1227498"/>
    <lineage>
        <taxon>Archaea</taxon>
        <taxon>Methanobacteriati</taxon>
        <taxon>Methanobacteriota</taxon>
        <taxon>Stenosarchaea group</taxon>
        <taxon>Halobacteria</taxon>
        <taxon>Halobacteriales</taxon>
        <taxon>Natrialbaceae</taxon>
        <taxon>Natronococcus</taxon>
    </lineage>
</organism>
<name>L9X039_9EURY</name>
<sequence>MTRSVSHDRDVREGRKATLYCWGCDHASSVDGDWVRKPRGTEVAYVCPGCGTVIA</sequence>
<feature type="domain" description="DUF8106" evidence="1">
    <location>
        <begin position="15"/>
        <end position="54"/>
    </location>
</feature>
<proteinExistence type="predicted"/>
<dbReference type="EMBL" id="AOIA01000131">
    <property type="protein sequence ID" value="ELY55070.1"/>
    <property type="molecule type" value="Genomic_DNA"/>
</dbReference>
<keyword evidence="3" id="KW-1185">Reference proteome</keyword>
<comment type="caution">
    <text evidence="2">The sequence shown here is derived from an EMBL/GenBank/DDBJ whole genome shotgun (WGS) entry which is preliminary data.</text>
</comment>